<dbReference type="Gene3D" id="3.40.630.10">
    <property type="entry name" value="Zn peptidases"/>
    <property type="match status" value="1"/>
</dbReference>
<dbReference type="Pfam" id="PF07687">
    <property type="entry name" value="M20_dimer"/>
    <property type="match status" value="1"/>
</dbReference>
<keyword evidence="2" id="KW-0378">Hydrolase</keyword>
<dbReference type="SUPFAM" id="SSF55031">
    <property type="entry name" value="Bacterial exopeptidase dimerisation domain"/>
    <property type="match status" value="1"/>
</dbReference>
<evidence type="ECO:0000256" key="1">
    <source>
        <dbReference type="ARBA" id="ARBA00022723"/>
    </source>
</evidence>
<dbReference type="EMBL" id="LCLA01000011">
    <property type="protein sequence ID" value="KKU10461.1"/>
    <property type="molecule type" value="Genomic_DNA"/>
</dbReference>
<dbReference type="GO" id="GO:0046872">
    <property type="term" value="F:metal ion binding"/>
    <property type="evidence" value="ECO:0007669"/>
    <property type="project" value="UniProtKB-KW"/>
</dbReference>
<feature type="domain" description="Peptidase M20 dimerisation" evidence="3">
    <location>
        <begin position="166"/>
        <end position="273"/>
    </location>
</feature>
<dbReference type="Gene3D" id="3.30.70.360">
    <property type="match status" value="1"/>
</dbReference>
<reference evidence="4 5" key="1">
    <citation type="journal article" date="2015" name="Nature">
        <title>rRNA introns, odd ribosomes, and small enigmatic genomes across a large radiation of phyla.</title>
        <authorList>
            <person name="Brown C.T."/>
            <person name="Hug L.A."/>
            <person name="Thomas B.C."/>
            <person name="Sharon I."/>
            <person name="Castelle C.J."/>
            <person name="Singh A."/>
            <person name="Wilkins M.J."/>
            <person name="Williams K.H."/>
            <person name="Banfield J.F."/>
        </authorList>
    </citation>
    <scope>NUCLEOTIDE SEQUENCE [LARGE SCALE GENOMIC DNA]</scope>
</reference>
<dbReference type="InterPro" id="IPR050072">
    <property type="entry name" value="Peptidase_M20A"/>
</dbReference>
<dbReference type="PANTHER" id="PTHR43808">
    <property type="entry name" value="ACETYLORNITHINE DEACETYLASE"/>
    <property type="match status" value="1"/>
</dbReference>
<evidence type="ECO:0000313" key="4">
    <source>
        <dbReference type="EMBL" id="KKU10461.1"/>
    </source>
</evidence>
<dbReference type="AlphaFoldDB" id="A0A0G1MQ21"/>
<gene>
    <name evidence="4" type="ORF">UX13_C0011G0002</name>
</gene>
<protein>
    <submittedName>
        <fullName evidence="4">Acetylornithine deacetylase</fullName>
    </submittedName>
</protein>
<organism evidence="4 5">
    <name type="scientific">Candidatus Woesebacteria bacterium GW2011_GWB1_45_5</name>
    <dbReference type="NCBI Taxonomy" id="1618581"/>
    <lineage>
        <taxon>Bacteria</taxon>
        <taxon>Candidatus Woeseibacteriota</taxon>
    </lineage>
</organism>
<comment type="caution">
    <text evidence="4">The sequence shown here is derived from an EMBL/GenBank/DDBJ whole genome shotgun (WGS) entry which is preliminary data.</text>
</comment>
<dbReference type="SUPFAM" id="SSF53187">
    <property type="entry name" value="Zn-dependent exopeptidases"/>
    <property type="match status" value="1"/>
</dbReference>
<evidence type="ECO:0000259" key="3">
    <source>
        <dbReference type="Pfam" id="PF07687"/>
    </source>
</evidence>
<evidence type="ECO:0000256" key="2">
    <source>
        <dbReference type="ARBA" id="ARBA00022801"/>
    </source>
</evidence>
<dbReference type="GO" id="GO:0016787">
    <property type="term" value="F:hydrolase activity"/>
    <property type="evidence" value="ECO:0007669"/>
    <property type="project" value="UniProtKB-KW"/>
</dbReference>
<keyword evidence="1" id="KW-0479">Metal-binding</keyword>
<dbReference type="InterPro" id="IPR002933">
    <property type="entry name" value="Peptidase_M20"/>
</dbReference>
<sequence>MYILIKLIQINSVTGKEEEIQKYILDLLTSYGLKPLDIKGNIVVLVKGTNPKKCLIFNAHADTVSPGDAKLWKESPFSGMEKKGKIYGLGSSDNKSSVATLLLLAKKFAGKKPECDVLLTFTVGEEVDGHGTNDTVKWLSAKYLKEYKNVSAIVCEPTGLKCVGLAHKGNLFLKITTFGKSGHGSKPIKAKDHSVLKMAKVIGILENLNQKWKKKYKNQVLGTPTLALATSITAGNESVPNKFPDFCSSTFDVRTIPEMHNQAFKEIEKAIGKIGKVEYLYPPVSFGFTDKDSVIAELFKKLTKLKFVAFPGSTDMPFFTQKGIPTVIFGPGEMDKMHNVNEYCHSKKVKKCMEIFLEVIKGYNNFND</sequence>
<dbReference type="Proteomes" id="UP000034329">
    <property type="component" value="Unassembled WGS sequence"/>
</dbReference>
<dbReference type="InterPro" id="IPR036264">
    <property type="entry name" value="Bact_exopeptidase_dim_dom"/>
</dbReference>
<dbReference type="InterPro" id="IPR011650">
    <property type="entry name" value="Peptidase_M20_dimer"/>
</dbReference>
<name>A0A0G1MQ21_9BACT</name>
<dbReference type="Pfam" id="PF01546">
    <property type="entry name" value="Peptidase_M20"/>
    <property type="match status" value="1"/>
</dbReference>
<evidence type="ECO:0000313" key="5">
    <source>
        <dbReference type="Proteomes" id="UP000034329"/>
    </source>
</evidence>
<accession>A0A0G1MQ21</accession>
<proteinExistence type="predicted"/>